<dbReference type="PANTHER" id="PTHR24359:SF1">
    <property type="entry name" value="INHIBITOR OF NUCLEAR FACTOR KAPPA-B KINASE EPSILON SUBUNIT HOMOLOG 1-RELATED"/>
    <property type="match status" value="1"/>
</dbReference>
<dbReference type="STRING" id="242507.G4MMW5"/>
<dbReference type="GO" id="GO:0005524">
    <property type="term" value="F:ATP binding"/>
    <property type="evidence" value="ECO:0007669"/>
    <property type="project" value="InterPro"/>
</dbReference>
<dbReference type="InParanoid" id="G4MMW5"/>
<dbReference type="PROSITE" id="PS00108">
    <property type="entry name" value="PROTEIN_KINASE_ST"/>
    <property type="match status" value="1"/>
</dbReference>
<dbReference type="KEGG" id="mgr:MGG_02051"/>
<organism evidence="3 4">
    <name type="scientific">Pyricularia oryzae (strain 70-15 / ATCC MYA-4617 / FGSC 8958)</name>
    <name type="common">Rice blast fungus</name>
    <name type="synonym">Magnaporthe oryzae</name>
    <dbReference type="NCBI Taxonomy" id="242507"/>
    <lineage>
        <taxon>Eukaryota</taxon>
        <taxon>Fungi</taxon>
        <taxon>Dikarya</taxon>
        <taxon>Ascomycota</taxon>
        <taxon>Pezizomycotina</taxon>
        <taxon>Sordariomycetes</taxon>
        <taxon>Sordariomycetidae</taxon>
        <taxon>Magnaporthales</taxon>
        <taxon>Pyriculariaceae</taxon>
        <taxon>Pyricularia</taxon>
    </lineage>
</organism>
<evidence type="ECO:0000259" key="2">
    <source>
        <dbReference type="PROSITE" id="PS50011"/>
    </source>
</evidence>
<dbReference type="OMA" id="KGSCAIE"/>
<feature type="region of interest" description="Disordered" evidence="1">
    <location>
        <begin position="571"/>
        <end position="596"/>
    </location>
</feature>
<dbReference type="InterPro" id="IPR008271">
    <property type="entry name" value="Ser/Thr_kinase_AS"/>
</dbReference>
<dbReference type="SMART" id="SM00220">
    <property type="entry name" value="S_TKc"/>
    <property type="match status" value="1"/>
</dbReference>
<reference key="2">
    <citation type="submission" date="2011-05" db="EMBL/GenBank/DDBJ databases">
        <title>The Genome Sequence of Magnaporthe oryzae 70-15.</title>
        <authorList>
            <consortium name="The Broad Institute Genome Sequencing Platform"/>
            <person name="Ma L.-J."/>
            <person name="Dead R."/>
            <person name="Young S.K."/>
            <person name="Zeng Q."/>
            <person name="Gargeya S."/>
            <person name="Fitzgerald M."/>
            <person name="Haas B."/>
            <person name="Abouelleil A."/>
            <person name="Alvarado L."/>
            <person name="Arachchi H.M."/>
            <person name="Berlin A."/>
            <person name="Brown A."/>
            <person name="Chapman S.B."/>
            <person name="Chen Z."/>
            <person name="Dunbar C."/>
            <person name="Freedman E."/>
            <person name="Gearin G."/>
            <person name="Gellesch M."/>
            <person name="Goldberg J."/>
            <person name="Griggs A."/>
            <person name="Gujja S."/>
            <person name="Heiman D."/>
            <person name="Howarth C."/>
            <person name="Larson L."/>
            <person name="Lui A."/>
            <person name="MacDonald P.J.P."/>
            <person name="Mehta T."/>
            <person name="Montmayeur A."/>
            <person name="Murphy C."/>
            <person name="Neiman D."/>
            <person name="Pearson M."/>
            <person name="Priest M."/>
            <person name="Roberts A."/>
            <person name="Saif S."/>
            <person name="Shea T."/>
            <person name="Shenoy N."/>
            <person name="Sisk P."/>
            <person name="Stolte C."/>
            <person name="Sykes S."/>
            <person name="Yandava C."/>
            <person name="Wortman J."/>
            <person name="Nusbaum C."/>
            <person name="Birren B."/>
        </authorList>
    </citation>
    <scope>NUCLEOTIDE SEQUENCE</scope>
    <source>
        <strain>70-15</strain>
    </source>
</reference>
<reference evidence="3 4" key="1">
    <citation type="journal article" date="2005" name="Nature">
        <title>The genome sequence of the rice blast fungus Magnaporthe grisea.</title>
        <authorList>
            <person name="Dean R.A."/>
            <person name="Talbot N.J."/>
            <person name="Ebbole D.J."/>
            <person name="Farman M.L."/>
            <person name="Mitchell T.K."/>
            <person name="Orbach M.J."/>
            <person name="Thon M."/>
            <person name="Kulkarni R."/>
            <person name="Xu J.R."/>
            <person name="Pan H."/>
            <person name="Read N.D."/>
            <person name="Lee Y.H."/>
            <person name="Carbone I."/>
            <person name="Brown D."/>
            <person name="Oh Y.Y."/>
            <person name="Donofrio N."/>
            <person name="Jeong J.S."/>
            <person name="Soanes D.M."/>
            <person name="Djonovic S."/>
            <person name="Kolomiets E."/>
            <person name="Rehmeyer C."/>
            <person name="Li W."/>
            <person name="Harding M."/>
            <person name="Kim S."/>
            <person name="Lebrun M.H."/>
            <person name="Bohnert H."/>
            <person name="Coughlan S."/>
            <person name="Butler J."/>
            <person name="Calvo S."/>
            <person name="Ma L.J."/>
            <person name="Nicol R."/>
            <person name="Purcell S."/>
            <person name="Nusbaum C."/>
            <person name="Galagan J.E."/>
            <person name="Birren B.W."/>
        </authorList>
    </citation>
    <scope>NUCLEOTIDE SEQUENCE [LARGE SCALE GENOMIC DNA]</scope>
    <source>
        <strain evidence="4">70-15 / ATCC MYA-4617 / FGSC 8958</strain>
    </source>
</reference>
<sequence>MSQAFSTQLTNPFSSSNSRYQETSTIATVNRSEATNGQIASENQGKGCANPPTAHPGGTEDVMGEIVPERLRWLQLSKEDNRTRLVFHPSDPDAFHLEHVGLGINDQSYTDSCSQWLEFVCGDGEESVEISKVMAVAQSIFHVACKVSIHCKGSTQVNFEIYYDPETDQVTLINGQSSPTLVLKKESGPDNIIVYKGTSAELEPGAWNLTAPDVSRTTTLLVLPRRFLPARDNAEEFEPESRKRSASATLPAKRAKASSTVALVPKHTVPVADFEMRQLEHPLVSLRPGQTLKLVGSHPQEEYSITYAQKLAENKSSLVRKVQLSFPGHGNVDMVAKTVRKGMRDAKAAARVWQSETRIHSKLMATTAGARFIVQLLGTDARIHTIYMEDVEGPSLAHPTWRQRPENLFTGSRGVAGRIMRDIALALDYVHSKGITHYDVKPGNILYNDTRGAVLIDFGLSSDSPDTATNVYAAGTPWYIPPEFLAASNPGRGFPGDVWALGVVQLFLFKLLPLPETTAEWIISHVVGPKGPNRDRARETMVQWLKRVKNARGLLALEGPGSDPDTLLHAAGGRKGKAHRDGQCDAVRGDGDGRDHDGMDKLVHEMTESDCRKRITMRDIIGGLRPAARYVSDVALHDPPTTPS</sequence>
<dbReference type="GO" id="GO:0004674">
    <property type="term" value="F:protein serine/threonine kinase activity"/>
    <property type="evidence" value="ECO:0007669"/>
    <property type="project" value="TreeGrafter"/>
</dbReference>
<feature type="domain" description="Protein kinase" evidence="2">
    <location>
        <begin position="305"/>
        <end position="628"/>
    </location>
</feature>
<dbReference type="InterPro" id="IPR000719">
    <property type="entry name" value="Prot_kinase_dom"/>
</dbReference>
<accession>G4MMW5</accession>
<dbReference type="AlphaFoldDB" id="G4MMW5"/>
<evidence type="ECO:0000313" key="3">
    <source>
        <dbReference type="EMBL" id="EHA56195.1"/>
    </source>
</evidence>
<dbReference type="OrthoDB" id="1668230at2759"/>
<keyword evidence="3" id="KW-0808">Transferase</keyword>
<evidence type="ECO:0000313" key="4">
    <source>
        <dbReference type="Proteomes" id="UP000009058"/>
    </source>
</evidence>
<keyword evidence="4" id="KW-1185">Reference proteome</keyword>
<gene>
    <name evidence="3" type="ORF">MGG_02051</name>
</gene>
<dbReference type="VEuPathDB" id="FungiDB:MGG_02051"/>
<dbReference type="eggNOG" id="KOG0604">
    <property type="taxonomic scope" value="Eukaryota"/>
</dbReference>
<dbReference type="PROSITE" id="PS50011">
    <property type="entry name" value="PROTEIN_KINASE_DOM"/>
    <property type="match status" value="1"/>
</dbReference>
<feature type="compositionally biased region" description="Polar residues" evidence="1">
    <location>
        <begin position="1"/>
        <end position="44"/>
    </location>
</feature>
<keyword evidence="3" id="KW-0418">Kinase</keyword>
<dbReference type="RefSeq" id="XP_003708807.1">
    <property type="nucleotide sequence ID" value="XM_003708759.1"/>
</dbReference>
<evidence type="ECO:0000256" key="1">
    <source>
        <dbReference type="SAM" id="MobiDB-lite"/>
    </source>
</evidence>
<dbReference type="EMBL" id="CM001231">
    <property type="protein sequence ID" value="EHA56195.1"/>
    <property type="molecule type" value="Genomic_DNA"/>
</dbReference>
<dbReference type="InterPro" id="IPR011009">
    <property type="entry name" value="Kinase-like_dom_sf"/>
</dbReference>
<dbReference type="PANTHER" id="PTHR24359">
    <property type="entry name" value="SERINE/THREONINE-PROTEIN KINASE SBK1"/>
    <property type="match status" value="1"/>
</dbReference>
<feature type="region of interest" description="Disordered" evidence="1">
    <location>
        <begin position="1"/>
        <end position="61"/>
    </location>
</feature>
<protein>
    <submittedName>
        <fullName evidence="3">CAMK protein kinase</fullName>
    </submittedName>
</protein>
<dbReference type="Pfam" id="PF00069">
    <property type="entry name" value="Pkinase"/>
    <property type="match status" value="1"/>
</dbReference>
<dbReference type="GO" id="GO:0051094">
    <property type="term" value="P:positive regulation of developmental process"/>
    <property type="evidence" value="ECO:0007669"/>
    <property type="project" value="UniProtKB-ARBA"/>
</dbReference>
<dbReference type="GeneID" id="2681328"/>
<dbReference type="SUPFAM" id="SSF56112">
    <property type="entry name" value="Protein kinase-like (PK-like)"/>
    <property type="match status" value="1"/>
</dbReference>
<dbReference type="Gene3D" id="1.10.510.10">
    <property type="entry name" value="Transferase(Phosphotransferase) domain 1"/>
    <property type="match status" value="1"/>
</dbReference>
<dbReference type="HOGENOM" id="CLU_425171_0_0_1"/>
<name>G4MMW5_PYRO7</name>
<feature type="compositionally biased region" description="Basic and acidic residues" evidence="1">
    <location>
        <begin position="579"/>
        <end position="596"/>
    </location>
</feature>
<proteinExistence type="predicted"/>
<dbReference type="Proteomes" id="UP000009058">
    <property type="component" value="Chromosome 1"/>
</dbReference>